<reference evidence="1 2" key="1">
    <citation type="journal article" date="2020" name="Front. Microbiol.">
        <title>Genetic Organization of the aprX-lipA2 Operon Affects the Proteolytic Potential of Pseudomonas Species in Milk.</title>
        <authorList>
            <person name="Maier C."/>
            <person name="Huptas C."/>
            <person name="von Neubeck M."/>
            <person name="Scherer S."/>
            <person name="Wenning M."/>
            <person name="Lucking G."/>
        </authorList>
    </citation>
    <scope>NUCLEOTIDE SEQUENCE [LARGE SCALE GENOMIC DNA]</scope>
    <source>
        <strain evidence="1 2">DSM 16272</strain>
    </source>
</reference>
<dbReference type="RefSeq" id="WP_121498381.1">
    <property type="nucleotide sequence ID" value="NZ_JAAQWG010000122.1"/>
</dbReference>
<accession>A0A7Y1ADH1</accession>
<dbReference type="EMBL" id="JAAQWG010000122">
    <property type="protein sequence ID" value="NMY13739.1"/>
    <property type="molecule type" value="Genomic_DNA"/>
</dbReference>
<name>A0A7Y1ADH1_PSEVE</name>
<evidence type="ECO:0000313" key="1">
    <source>
        <dbReference type="EMBL" id="NMY13739.1"/>
    </source>
</evidence>
<organism evidence="1 2">
    <name type="scientific">Pseudomonas veronii</name>
    <dbReference type="NCBI Taxonomy" id="76761"/>
    <lineage>
        <taxon>Bacteria</taxon>
        <taxon>Pseudomonadati</taxon>
        <taxon>Pseudomonadota</taxon>
        <taxon>Gammaproteobacteria</taxon>
        <taxon>Pseudomonadales</taxon>
        <taxon>Pseudomonadaceae</taxon>
        <taxon>Pseudomonas</taxon>
    </lineage>
</organism>
<dbReference type="Proteomes" id="UP000537729">
    <property type="component" value="Unassembled WGS sequence"/>
</dbReference>
<evidence type="ECO:0000313" key="2">
    <source>
        <dbReference type="Proteomes" id="UP000537729"/>
    </source>
</evidence>
<dbReference type="AlphaFoldDB" id="A0A7Y1ADH1"/>
<gene>
    <name evidence="1" type="ORF">HBO38_36135</name>
</gene>
<protein>
    <submittedName>
        <fullName evidence="1">Uncharacterized protein</fullName>
    </submittedName>
</protein>
<comment type="caution">
    <text evidence="1">The sequence shown here is derived from an EMBL/GenBank/DDBJ whole genome shotgun (WGS) entry which is preliminary data.</text>
</comment>
<sequence length="85" mass="9629">MKLFVLFGQRKCSYPGEYAMEALACMDENGQSDNPDYLEAEHAKYEQSSEFDRLSIVELSVSEKDVRRVLYPEQQAISATVVSAD</sequence>
<proteinExistence type="predicted"/>